<comment type="similarity">
    <text evidence="1">Belongs to the aspartyl/asparaginyl beta-hydroxylase family.</text>
</comment>
<protein>
    <submittedName>
        <fullName evidence="5">Aspartyl/Asparaginyl beta-hydroxylase</fullName>
    </submittedName>
</protein>
<dbReference type="Proteomes" id="UP000199371">
    <property type="component" value="Unassembled WGS sequence"/>
</dbReference>
<dbReference type="Gene3D" id="2.60.120.330">
    <property type="entry name" value="B-lactam Antibiotic, Isopenicillin N Synthase, Chain"/>
    <property type="match status" value="1"/>
</dbReference>
<dbReference type="GO" id="GO:0016020">
    <property type="term" value="C:membrane"/>
    <property type="evidence" value="ECO:0007669"/>
    <property type="project" value="TreeGrafter"/>
</dbReference>
<dbReference type="SUPFAM" id="SSF51197">
    <property type="entry name" value="Clavaminate synthase-like"/>
    <property type="match status" value="1"/>
</dbReference>
<evidence type="ECO:0000256" key="3">
    <source>
        <dbReference type="ARBA" id="ARBA00023002"/>
    </source>
</evidence>
<evidence type="ECO:0000313" key="6">
    <source>
        <dbReference type="Proteomes" id="UP000199371"/>
    </source>
</evidence>
<dbReference type="InterPro" id="IPR007803">
    <property type="entry name" value="Asp/Arg/Pro-Hydrxlase"/>
</dbReference>
<dbReference type="AlphaFoldDB" id="A0A1H6MF35"/>
<accession>A0A1H6MF35</accession>
<evidence type="ECO:0000256" key="2">
    <source>
        <dbReference type="ARBA" id="ARBA00022964"/>
    </source>
</evidence>
<proteinExistence type="inferred from homology"/>
<dbReference type="Pfam" id="PF05118">
    <property type="entry name" value="Asp_Arg_Hydrox"/>
    <property type="match status" value="1"/>
</dbReference>
<dbReference type="PANTHER" id="PTHR46332:SF5">
    <property type="entry name" value="ASPARTATE BETA-HYDROXYLASE DOMAIN CONTAINING 2"/>
    <property type="match status" value="1"/>
</dbReference>
<dbReference type="RefSeq" id="WP_177172245.1">
    <property type="nucleotide sequence ID" value="NZ_FNXF01000010.1"/>
</dbReference>
<name>A0A1H6MF35_9GAMM</name>
<dbReference type="InterPro" id="IPR051821">
    <property type="entry name" value="Asp/Asn_beta-hydroxylase"/>
</dbReference>
<evidence type="ECO:0000259" key="4">
    <source>
        <dbReference type="Pfam" id="PF05118"/>
    </source>
</evidence>
<feature type="domain" description="Aspartyl/asparaginy/proline hydroxylase" evidence="4">
    <location>
        <begin position="16"/>
        <end position="161"/>
    </location>
</feature>
<dbReference type="EMBL" id="FNXF01000010">
    <property type="protein sequence ID" value="SEI00173.1"/>
    <property type="molecule type" value="Genomic_DNA"/>
</dbReference>
<reference evidence="6" key="1">
    <citation type="submission" date="2016-10" db="EMBL/GenBank/DDBJ databases">
        <authorList>
            <person name="Varghese N."/>
            <person name="Submissions S."/>
        </authorList>
    </citation>
    <scope>NUCLEOTIDE SEQUENCE [LARGE SCALE GENOMIC DNA]</scope>
    <source>
        <strain evidence="6">DSM 17616</strain>
    </source>
</reference>
<sequence>MSFRDVSEYPFVEVFEENWEKIRDEYLRIKNKMMAWPETNLYNKGWESFGIYDFPYGREVPFAAMCSFTRDLIRDHIPNHGVAGFSRLSAGTELQPHEGYQGNFLRMHLGLIIPEGDVALRSLDEVRRWEEGTVFIFDDRLEHEAWNRTEEDRVILLIDFVPEDEDF</sequence>
<evidence type="ECO:0000256" key="1">
    <source>
        <dbReference type="ARBA" id="ARBA00007730"/>
    </source>
</evidence>
<keyword evidence="2" id="KW-0223">Dioxygenase</keyword>
<dbReference type="GO" id="GO:0051213">
    <property type="term" value="F:dioxygenase activity"/>
    <property type="evidence" value="ECO:0007669"/>
    <property type="project" value="UniProtKB-KW"/>
</dbReference>
<dbReference type="PANTHER" id="PTHR46332">
    <property type="entry name" value="ASPARTATE BETA-HYDROXYLASE DOMAIN-CONTAINING PROTEIN 2"/>
    <property type="match status" value="1"/>
</dbReference>
<dbReference type="STRING" id="173990.SAMN05660691_02736"/>
<keyword evidence="6" id="KW-1185">Reference proteome</keyword>
<gene>
    <name evidence="5" type="ORF">SAMN05660691_02736</name>
</gene>
<evidence type="ECO:0000313" key="5">
    <source>
        <dbReference type="EMBL" id="SEI00173.1"/>
    </source>
</evidence>
<organism evidence="5 6">
    <name type="scientific">Rheinheimera pacifica</name>
    <dbReference type="NCBI Taxonomy" id="173990"/>
    <lineage>
        <taxon>Bacteria</taxon>
        <taxon>Pseudomonadati</taxon>
        <taxon>Pseudomonadota</taxon>
        <taxon>Gammaproteobacteria</taxon>
        <taxon>Chromatiales</taxon>
        <taxon>Chromatiaceae</taxon>
        <taxon>Rheinheimera</taxon>
    </lineage>
</organism>
<keyword evidence="3" id="KW-0560">Oxidoreductase</keyword>
<dbReference type="InterPro" id="IPR027443">
    <property type="entry name" value="IPNS-like_sf"/>
</dbReference>